<feature type="region of interest" description="Disordered" evidence="1">
    <location>
        <begin position="76"/>
        <end position="123"/>
    </location>
</feature>
<dbReference type="AlphaFoldDB" id="A0A0D2DRY3"/>
<evidence type="ECO:0000256" key="1">
    <source>
        <dbReference type="SAM" id="MobiDB-lite"/>
    </source>
</evidence>
<keyword evidence="3" id="KW-1185">Reference proteome</keyword>
<reference evidence="2 3" key="1">
    <citation type="submission" date="2015-01" db="EMBL/GenBank/DDBJ databases">
        <title>The Genome Sequence of Capronia semiimmersa CBS27337.</title>
        <authorList>
            <consortium name="The Broad Institute Genomics Platform"/>
            <person name="Cuomo C."/>
            <person name="de Hoog S."/>
            <person name="Gorbushina A."/>
            <person name="Stielow B."/>
            <person name="Teixiera M."/>
            <person name="Abouelleil A."/>
            <person name="Chapman S.B."/>
            <person name="Priest M."/>
            <person name="Young S.K."/>
            <person name="Wortman J."/>
            <person name="Nusbaum C."/>
            <person name="Birren B."/>
        </authorList>
    </citation>
    <scope>NUCLEOTIDE SEQUENCE [LARGE SCALE GENOMIC DNA]</scope>
    <source>
        <strain evidence="2 3">CBS 27337</strain>
    </source>
</reference>
<accession>A0A0D2DRY3</accession>
<dbReference type="HOGENOM" id="CLU_2015006_0_0_1"/>
<evidence type="ECO:0000313" key="2">
    <source>
        <dbReference type="EMBL" id="KIW64927.1"/>
    </source>
</evidence>
<gene>
    <name evidence="2" type="ORF">PV04_07229</name>
</gene>
<protein>
    <submittedName>
        <fullName evidence="2">Uncharacterized protein</fullName>
    </submittedName>
</protein>
<organism evidence="2 3">
    <name type="scientific">Phialophora macrospora</name>
    <dbReference type="NCBI Taxonomy" id="1851006"/>
    <lineage>
        <taxon>Eukaryota</taxon>
        <taxon>Fungi</taxon>
        <taxon>Dikarya</taxon>
        <taxon>Ascomycota</taxon>
        <taxon>Pezizomycotina</taxon>
        <taxon>Eurotiomycetes</taxon>
        <taxon>Chaetothyriomycetidae</taxon>
        <taxon>Chaetothyriales</taxon>
        <taxon>Herpotrichiellaceae</taxon>
        <taxon>Phialophora</taxon>
    </lineage>
</organism>
<feature type="region of interest" description="Disordered" evidence="1">
    <location>
        <begin position="1"/>
        <end position="64"/>
    </location>
</feature>
<name>A0A0D2DRY3_9EURO</name>
<dbReference type="Proteomes" id="UP000054266">
    <property type="component" value="Unassembled WGS sequence"/>
</dbReference>
<dbReference type="EMBL" id="KN846960">
    <property type="protein sequence ID" value="KIW64927.1"/>
    <property type="molecule type" value="Genomic_DNA"/>
</dbReference>
<feature type="compositionally biased region" description="Basic and acidic residues" evidence="1">
    <location>
        <begin position="79"/>
        <end position="95"/>
    </location>
</feature>
<feature type="compositionally biased region" description="Basic and acidic residues" evidence="1">
    <location>
        <begin position="38"/>
        <end position="51"/>
    </location>
</feature>
<sequence length="123" mass="13484">MCFSSHTTDDPTQPPMRVAGPFGRKIPDPTQQPIHITESNEAHLSESQSREAKKRKGSYKDRAAFVDVTDQEPLAVTRKTSDAEAKTAHPTEKKNAQKTWRGRSTNPATFGLGFGADFSATPV</sequence>
<proteinExistence type="predicted"/>
<evidence type="ECO:0000313" key="3">
    <source>
        <dbReference type="Proteomes" id="UP000054266"/>
    </source>
</evidence>